<sequence>MGKSGGHFYKTLTVGLAMPQHQQSHCRHRQNLNQRPRWSHGQANRKQSMRFSMSILWRPKYLDVCQGQLFSGCKKEDFRCCRAGLRASNPETVCGCTHGGYNPGKRVHHGAWSWQVGTPREIF</sequence>
<reference evidence="1 2" key="1">
    <citation type="submission" date="2024-02" db="EMBL/GenBank/DDBJ databases">
        <authorList>
            <person name="Chen Y."/>
            <person name="Shah S."/>
            <person name="Dougan E. K."/>
            <person name="Thang M."/>
            <person name="Chan C."/>
        </authorList>
    </citation>
    <scope>NUCLEOTIDE SEQUENCE [LARGE SCALE GENOMIC DNA]</scope>
</reference>
<accession>A0ABP0PNL1</accession>
<name>A0ABP0PNL1_9DINO</name>
<organism evidence="1 2">
    <name type="scientific">Durusdinium trenchii</name>
    <dbReference type="NCBI Taxonomy" id="1381693"/>
    <lineage>
        <taxon>Eukaryota</taxon>
        <taxon>Sar</taxon>
        <taxon>Alveolata</taxon>
        <taxon>Dinophyceae</taxon>
        <taxon>Suessiales</taxon>
        <taxon>Symbiodiniaceae</taxon>
        <taxon>Durusdinium</taxon>
    </lineage>
</organism>
<evidence type="ECO:0000313" key="2">
    <source>
        <dbReference type="Proteomes" id="UP001642484"/>
    </source>
</evidence>
<comment type="caution">
    <text evidence="1">The sequence shown here is derived from an EMBL/GenBank/DDBJ whole genome shotgun (WGS) entry which is preliminary data.</text>
</comment>
<protein>
    <submittedName>
        <fullName evidence="1">Uncharacterized protein</fullName>
    </submittedName>
</protein>
<dbReference type="Proteomes" id="UP001642484">
    <property type="component" value="Unassembled WGS sequence"/>
</dbReference>
<evidence type="ECO:0000313" key="1">
    <source>
        <dbReference type="EMBL" id="CAK9077181.1"/>
    </source>
</evidence>
<keyword evidence="2" id="KW-1185">Reference proteome</keyword>
<proteinExistence type="predicted"/>
<dbReference type="EMBL" id="CAXAMN010023361">
    <property type="protein sequence ID" value="CAK9077181.1"/>
    <property type="molecule type" value="Genomic_DNA"/>
</dbReference>
<gene>
    <name evidence="1" type="ORF">CCMP2556_LOCUS38041</name>
</gene>